<evidence type="ECO:0000313" key="1">
    <source>
        <dbReference type="EMBL" id="EEQ99209.1"/>
    </source>
</evidence>
<dbReference type="RefSeq" id="XP_002766492.1">
    <property type="nucleotide sequence ID" value="XM_002766446.1"/>
</dbReference>
<dbReference type="Proteomes" id="UP000007800">
    <property type="component" value="Unassembled WGS sequence"/>
</dbReference>
<reference evidence="1 2" key="1">
    <citation type="submission" date="2008-07" db="EMBL/GenBank/DDBJ databases">
        <authorList>
            <person name="El-Sayed N."/>
            <person name="Caler E."/>
            <person name="Inman J."/>
            <person name="Amedeo P."/>
            <person name="Hass B."/>
            <person name="Wortman J."/>
        </authorList>
    </citation>
    <scope>NUCLEOTIDE SEQUENCE [LARGE SCALE GENOMIC DNA]</scope>
    <source>
        <strain evidence="2">ATCC 50983 / TXsc</strain>
    </source>
</reference>
<evidence type="ECO:0000313" key="2">
    <source>
        <dbReference type="Proteomes" id="UP000007800"/>
    </source>
</evidence>
<accession>C5LVT6</accession>
<name>C5LVT6_PERM5</name>
<organism evidence="2">
    <name type="scientific">Perkinsus marinus (strain ATCC 50983 / TXsc)</name>
    <dbReference type="NCBI Taxonomy" id="423536"/>
    <lineage>
        <taxon>Eukaryota</taxon>
        <taxon>Sar</taxon>
        <taxon>Alveolata</taxon>
        <taxon>Perkinsozoa</taxon>
        <taxon>Perkinsea</taxon>
        <taxon>Perkinsida</taxon>
        <taxon>Perkinsidae</taxon>
        <taxon>Perkinsus</taxon>
    </lineage>
</organism>
<protein>
    <submittedName>
        <fullName evidence="1">Uncharacterized protein</fullName>
    </submittedName>
</protein>
<dbReference type="EMBL" id="GG685971">
    <property type="protein sequence ID" value="EEQ99209.1"/>
    <property type="molecule type" value="Genomic_DNA"/>
</dbReference>
<sequence length="62" mass="6902">MSRVPNAFAPNYDDWSSPRSKAILAALATLQSTDNTEFHPSRHIVIIAFYETPSNIDCGAEY</sequence>
<proteinExistence type="predicted"/>
<dbReference type="GeneID" id="9044883"/>
<dbReference type="AlphaFoldDB" id="C5LVT6"/>
<dbReference type="InParanoid" id="C5LVT6"/>
<keyword evidence="2" id="KW-1185">Reference proteome</keyword>
<gene>
    <name evidence="1" type="ORF">Pmar_PMAR018330</name>
</gene>